<accession>A0A5R8Y076</accession>
<protein>
    <submittedName>
        <fullName evidence="2">Glycosyltransferase family 4 protein</fullName>
    </submittedName>
</protein>
<name>A0A5R8Y076_9BACT</name>
<organism evidence="2 3">
    <name type="scientific">Arcobacter arenosus</name>
    <dbReference type="NCBI Taxonomy" id="2576037"/>
    <lineage>
        <taxon>Bacteria</taxon>
        <taxon>Pseudomonadati</taxon>
        <taxon>Campylobacterota</taxon>
        <taxon>Epsilonproteobacteria</taxon>
        <taxon>Campylobacterales</taxon>
        <taxon>Arcobacteraceae</taxon>
        <taxon>Arcobacter</taxon>
    </lineage>
</organism>
<dbReference type="OrthoDB" id="433681at2"/>
<feature type="domain" description="Glycosyl transferase family 1" evidence="1">
    <location>
        <begin position="111"/>
        <end position="260"/>
    </location>
</feature>
<dbReference type="SUPFAM" id="SSF53756">
    <property type="entry name" value="UDP-Glycosyltransferase/glycogen phosphorylase"/>
    <property type="match status" value="1"/>
</dbReference>
<keyword evidence="3" id="KW-1185">Reference proteome</keyword>
<dbReference type="PANTHER" id="PTHR12526:SF630">
    <property type="entry name" value="GLYCOSYLTRANSFERASE"/>
    <property type="match status" value="1"/>
</dbReference>
<dbReference type="GO" id="GO:0016757">
    <property type="term" value="F:glycosyltransferase activity"/>
    <property type="evidence" value="ECO:0007669"/>
    <property type="project" value="InterPro"/>
</dbReference>
<evidence type="ECO:0000313" key="2">
    <source>
        <dbReference type="EMBL" id="TLP37766.1"/>
    </source>
</evidence>
<sequence length="282" mass="32712">MKTITYKSKTKLIEKILEDENIKELSKSSVFGKILKKKENADVYFHSGSLDKEAHLNIQNAQKVIVNSERVKKELSEFEEKIEVIYPSLDIKYDDIEKIKKEVYSQLDIGINKKTILFTAKNFKTSGVYDFLNIINYINFKDFVAIIAGDKKEIANLKFKISRMEVNEKLILLDDYDDIDKLFIASDIFLLPTTNKTFNTNILKAMYCKCAVFTTVINDASELVDVFSTMESPQDRSMQFKLDALLQNEEELNTIKKQNYDVSKEYTLDKQLEKLKDIISKI</sequence>
<comment type="caution">
    <text evidence="2">The sequence shown here is derived from an EMBL/GenBank/DDBJ whole genome shotgun (WGS) entry which is preliminary data.</text>
</comment>
<dbReference type="EMBL" id="VANU01000004">
    <property type="protein sequence ID" value="TLP37766.1"/>
    <property type="molecule type" value="Genomic_DNA"/>
</dbReference>
<proteinExistence type="predicted"/>
<evidence type="ECO:0000259" key="1">
    <source>
        <dbReference type="Pfam" id="PF00534"/>
    </source>
</evidence>
<dbReference type="RefSeq" id="WP_138152946.1">
    <property type="nucleotide sequence ID" value="NZ_VANU01000004.1"/>
</dbReference>
<keyword evidence="2" id="KW-0808">Transferase</keyword>
<dbReference type="InterPro" id="IPR001296">
    <property type="entry name" value="Glyco_trans_1"/>
</dbReference>
<reference evidence="2 3" key="1">
    <citation type="submission" date="2019-05" db="EMBL/GenBank/DDBJ databases">
        <title>Arcobacter sp. nov., isolated from sea sediment.</title>
        <authorList>
            <person name="Kim W."/>
        </authorList>
    </citation>
    <scope>NUCLEOTIDE SEQUENCE [LARGE SCALE GENOMIC DNA]</scope>
    <source>
        <strain evidence="2 3">CAU 1517</strain>
    </source>
</reference>
<dbReference type="AlphaFoldDB" id="A0A5R8Y076"/>
<dbReference type="Gene3D" id="3.40.50.2000">
    <property type="entry name" value="Glycogen Phosphorylase B"/>
    <property type="match status" value="2"/>
</dbReference>
<dbReference type="PANTHER" id="PTHR12526">
    <property type="entry name" value="GLYCOSYLTRANSFERASE"/>
    <property type="match status" value="1"/>
</dbReference>
<evidence type="ECO:0000313" key="3">
    <source>
        <dbReference type="Proteomes" id="UP000308901"/>
    </source>
</evidence>
<dbReference type="Proteomes" id="UP000308901">
    <property type="component" value="Unassembled WGS sequence"/>
</dbReference>
<gene>
    <name evidence="2" type="ORF">FDK22_10670</name>
</gene>
<dbReference type="Pfam" id="PF00534">
    <property type="entry name" value="Glycos_transf_1"/>
    <property type="match status" value="1"/>
</dbReference>